<dbReference type="EMBL" id="FCNL01000027">
    <property type="protein sequence ID" value="CVI20397.1"/>
    <property type="molecule type" value="Genomic_DNA"/>
</dbReference>
<proteinExistence type="predicted"/>
<evidence type="ECO:0000313" key="2">
    <source>
        <dbReference type="Proteomes" id="UP000192074"/>
    </source>
</evidence>
<dbReference type="AlphaFoldDB" id="A0A822V084"/>
<organism evidence="1 2">
    <name type="scientific">Agrobacterium tumefaciens str. B6</name>
    <dbReference type="NCBI Taxonomy" id="1183423"/>
    <lineage>
        <taxon>Bacteria</taxon>
        <taxon>Pseudomonadati</taxon>
        <taxon>Pseudomonadota</taxon>
        <taxon>Alphaproteobacteria</taxon>
        <taxon>Hyphomicrobiales</taxon>
        <taxon>Rhizobiaceae</taxon>
        <taxon>Rhizobium/Agrobacterium group</taxon>
        <taxon>Agrobacterium</taxon>
        <taxon>Agrobacterium tumefaciens complex</taxon>
    </lineage>
</organism>
<evidence type="ECO:0000313" key="1">
    <source>
        <dbReference type="EMBL" id="CVI20397.1"/>
    </source>
</evidence>
<gene>
    <name evidence="1" type="ORF">AGR4A_Lc10094</name>
</gene>
<reference evidence="1 2" key="1">
    <citation type="submission" date="2016-01" db="EMBL/GenBank/DDBJ databases">
        <authorList>
            <person name="Regsiter A."/>
            <person name="william w."/>
        </authorList>
    </citation>
    <scope>NUCLEOTIDE SEQUENCE [LARGE SCALE GENOMIC DNA]</scope>
    <source>
        <strain evidence="1 2">B6</strain>
    </source>
</reference>
<protein>
    <submittedName>
        <fullName evidence="1">Uncharacterized protein</fullName>
    </submittedName>
</protein>
<name>A0A822V084_AGRTU</name>
<dbReference type="Proteomes" id="UP000192074">
    <property type="component" value="Unassembled WGS sequence"/>
</dbReference>
<sequence>MPGLFWTSQSFKLAEAREPLSY</sequence>
<comment type="caution">
    <text evidence="1">The sequence shown here is derived from an EMBL/GenBank/DDBJ whole genome shotgun (WGS) entry which is preliminary data.</text>
</comment>
<accession>A0A822V084</accession>